<sequence length="255" mass="27265">MATVNTLQHKAQLRRDEGPGGIIAAGLPLRRKQLLLARAIGDTVLPQRIWLGCGENRLGIDAGWRRIYGITLQIPGNAEVNLHLDQIDAAGREAVAARLNGCIRQFLARDHDLTQRFELLDGNFGQDEGLPATIVLEPDQPTPVADPAPAISAIPVSETAVTLTSVTEAPVGTAPATEAPQTEIHTRSDPMAPTSMAGVISGLQTQLGHDLLMVWLPASEDPGPAEALSATEEGIALREFRPQELGLLIREWAKG</sequence>
<reference evidence="1 2" key="1">
    <citation type="submission" date="2014-03" db="EMBL/GenBank/DDBJ databases">
        <title>Genome of Paenirhodobacter enshiensis DW2-9.</title>
        <authorList>
            <person name="Wang D."/>
            <person name="Wang G."/>
        </authorList>
    </citation>
    <scope>NUCLEOTIDE SEQUENCE [LARGE SCALE GENOMIC DNA]</scope>
    <source>
        <strain evidence="1 2">DW2-9</strain>
    </source>
</reference>
<accession>A0A086XV71</accession>
<dbReference type="EMBL" id="JFZB01000018">
    <property type="protein sequence ID" value="KFI25921.1"/>
    <property type="molecule type" value="Genomic_DNA"/>
</dbReference>
<protein>
    <submittedName>
        <fullName evidence="1">Uncharacterized protein</fullName>
    </submittedName>
</protein>
<gene>
    <name evidence="1" type="ORF">CG50_02800</name>
</gene>
<keyword evidence="2" id="KW-1185">Reference proteome</keyword>
<dbReference type="Proteomes" id="UP000028824">
    <property type="component" value="Unassembled WGS sequence"/>
</dbReference>
<name>A0A086XV71_9RHOB</name>
<evidence type="ECO:0000313" key="1">
    <source>
        <dbReference type="EMBL" id="KFI25921.1"/>
    </source>
</evidence>
<proteinExistence type="predicted"/>
<organism evidence="1 2">
    <name type="scientific">Paenirhodobacter enshiensis</name>
    <dbReference type="NCBI Taxonomy" id="1105367"/>
    <lineage>
        <taxon>Bacteria</taxon>
        <taxon>Pseudomonadati</taxon>
        <taxon>Pseudomonadota</taxon>
        <taxon>Alphaproteobacteria</taxon>
        <taxon>Rhodobacterales</taxon>
        <taxon>Rhodobacter group</taxon>
        <taxon>Paenirhodobacter</taxon>
    </lineage>
</organism>
<dbReference type="AlphaFoldDB" id="A0A086XV71"/>
<dbReference type="RefSeq" id="WP_036637845.1">
    <property type="nucleotide sequence ID" value="NZ_JFZB01000018.1"/>
</dbReference>
<evidence type="ECO:0000313" key="2">
    <source>
        <dbReference type="Proteomes" id="UP000028824"/>
    </source>
</evidence>
<dbReference type="STRING" id="1105367.CG50_02800"/>
<comment type="caution">
    <text evidence="1">The sequence shown here is derived from an EMBL/GenBank/DDBJ whole genome shotgun (WGS) entry which is preliminary data.</text>
</comment>